<accession>A0A3M3MUZ2</accession>
<dbReference type="AlphaFoldDB" id="A0A3M3MUZ2"/>
<reference evidence="2 3" key="1">
    <citation type="submission" date="2018-08" db="EMBL/GenBank/DDBJ databases">
        <title>Recombination of ecologically and evolutionarily significant loci maintains genetic cohesion in the Pseudomonas syringae species complex.</title>
        <authorList>
            <person name="Dillon M."/>
            <person name="Thakur S."/>
            <person name="Almeida R.N.D."/>
            <person name="Weir B.S."/>
            <person name="Guttman D.S."/>
        </authorList>
    </citation>
    <scope>NUCLEOTIDE SEQUENCE [LARGE SCALE GENOMIC DNA]</scope>
    <source>
        <strain evidence="2 3">1089_5</strain>
    </source>
</reference>
<dbReference type="Proteomes" id="UP000278062">
    <property type="component" value="Unassembled WGS sequence"/>
</dbReference>
<gene>
    <name evidence="2" type="ORF">ALQ49_04472</name>
</gene>
<name>A0A3M3MUZ2_9PSED</name>
<dbReference type="InterPro" id="IPR038717">
    <property type="entry name" value="Tc1-like_DDE_dom"/>
</dbReference>
<evidence type="ECO:0000313" key="2">
    <source>
        <dbReference type="EMBL" id="RMN98224.1"/>
    </source>
</evidence>
<dbReference type="Pfam" id="PF13358">
    <property type="entry name" value="DDE_3"/>
    <property type="match status" value="1"/>
</dbReference>
<protein>
    <submittedName>
        <fullName evidence="2">ISPsy1 transposase</fullName>
    </submittedName>
</protein>
<proteinExistence type="predicted"/>
<feature type="domain" description="Tc1-like transposase DDE" evidence="1">
    <location>
        <begin position="1"/>
        <end position="60"/>
    </location>
</feature>
<organism evidence="2 3">
    <name type="scientific">Pseudomonas syringae pv. apii</name>
    <dbReference type="NCBI Taxonomy" id="81036"/>
    <lineage>
        <taxon>Bacteria</taxon>
        <taxon>Pseudomonadati</taxon>
        <taxon>Pseudomonadota</taxon>
        <taxon>Gammaproteobacteria</taxon>
        <taxon>Pseudomonadales</taxon>
        <taxon>Pseudomonadaceae</taxon>
        <taxon>Pseudomonas</taxon>
    </lineage>
</organism>
<evidence type="ECO:0000259" key="1">
    <source>
        <dbReference type="Pfam" id="PF13358"/>
    </source>
</evidence>
<sequence>MDNYATHRTDKVKAWLAARPRYCIHFTPTSASWMNLVQRFFSTLSEKWIKRQAHVSGKDLEASIEHYLEIYNQNPKPFCGHKKTDEILGSVAREAKALGK</sequence>
<comment type="caution">
    <text evidence="2">The sequence shown here is derived from an EMBL/GenBank/DDBJ whole genome shotgun (WGS) entry which is preliminary data.</text>
</comment>
<evidence type="ECO:0000313" key="3">
    <source>
        <dbReference type="Proteomes" id="UP000278062"/>
    </source>
</evidence>
<dbReference type="EMBL" id="RBPL01000054">
    <property type="protein sequence ID" value="RMN98224.1"/>
    <property type="molecule type" value="Genomic_DNA"/>
</dbReference>